<feature type="domain" description="RNA polymerase sigma-70 region 2" evidence="6">
    <location>
        <begin position="31"/>
        <end position="96"/>
    </location>
</feature>
<dbReference type="Pfam" id="PF08281">
    <property type="entry name" value="Sigma70_r4_2"/>
    <property type="match status" value="1"/>
</dbReference>
<feature type="domain" description="RNA polymerase sigma factor 70 region 4 type 2" evidence="7">
    <location>
        <begin position="125"/>
        <end position="174"/>
    </location>
</feature>
<keyword evidence="4" id="KW-0238">DNA-binding</keyword>
<dbReference type="AlphaFoldDB" id="A0A5B8IVK5"/>
<evidence type="ECO:0000256" key="3">
    <source>
        <dbReference type="ARBA" id="ARBA00023082"/>
    </source>
</evidence>
<proteinExistence type="inferred from homology"/>
<reference evidence="8 9" key="1">
    <citation type="submission" date="2019-07" db="EMBL/GenBank/DDBJ databases">
        <title>Litoreibacter alkalisoli sp. nov., isolated from saline-alkaline soil.</title>
        <authorList>
            <person name="Wang S."/>
            <person name="Xu L."/>
            <person name="Xing Y.-T."/>
            <person name="Sun J.-Q."/>
        </authorList>
    </citation>
    <scope>NUCLEOTIDE SEQUENCE [LARGE SCALE GENOMIC DNA]</scope>
    <source>
        <strain evidence="8 9">LN3S51</strain>
    </source>
</reference>
<dbReference type="Gene3D" id="1.10.10.10">
    <property type="entry name" value="Winged helix-like DNA-binding domain superfamily/Winged helix DNA-binding domain"/>
    <property type="match status" value="1"/>
</dbReference>
<comment type="similarity">
    <text evidence="1">Belongs to the sigma-70 factor family. ECF subfamily.</text>
</comment>
<dbReference type="InterPro" id="IPR013324">
    <property type="entry name" value="RNA_pol_sigma_r3/r4-like"/>
</dbReference>
<dbReference type="Gene3D" id="1.10.1740.10">
    <property type="match status" value="1"/>
</dbReference>
<evidence type="ECO:0000256" key="5">
    <source>
        <dbReference type="ARBA" id="ARBA00023163"/>
    </source>
</evidence>
<keyword evidence="2" id="KW-0805">Transcription regulation</keyword>
<protein>
    <submittedName>
        <fullName evidence="8">RNA polymerase sigma factor</fullName>
    </submittedName>
</protein>
<dbReference type="SUPFAM" id="SSF88946">
    <property type="entry name" value="Sigma2 domain of RNA polymerase sigma factors"/>
    <property type="match status" value="1"/>
</dbReference>
<evidence type="ECO:0000313" key="9">
    <source>
        <dbReference type="Proteomes" id="UP000318483"/>
    </source>
</evidence>
<evidence type="ECO:0000256" key="1">
    <source>
        <dbReference type="ARBA" id="ARBA00010641"/>
    </source>
</evidence>
<dbReference type="RefSeq" id="WP_146364872.1">
    <property type="nucleotide sequence ID" value="NZ_CP042261.1"/>
</dbReference>
<organism evidence="8 9">
    <name type="scientific">Qingshengfaniella alkalisoli</name>
    <dbReference type="NCBI Taxonomy" id="2599296"/>
    <lineage>
        <taxon>Bacteria</taxon>
        <taxon>Pseudomonadati</taxon>
        <taxon>Pseudomonadota</taxon>
        <taxon>Alphaproteobacteria</taxon>
        <taxon>Rhodobacterales</taxon>
        <taxon>Paracoccaceae</taxon>
        <taxon>Qingshengfaniella</taxon>
    </lineage>
</organism>
<dbReference type="SUPFAM" id="SSF88659">
    <property type="entry name" value="Sigma3 and sigma4 domains of RNA polymerase sigma factors"/>
    <property type="match status" value="1"/>
</dbReference>
<dbReference type="OrthoDB" id="9780326at2"/>
<sequence>MPFEAAPEASDEDLLMHYAAGDAHAARVLTARLAPGVYRCAVRMLGDAAEAEDVTQDAMLRLWRQAPNWEHGRAQPSTWLYRVASNLCLDRLRRKTTQPWPEGFDPASQAPSTQDRMEQAERVTALKQALGALPERQRQAVILRHIEGLTNPEVAAVMELSVEAVESLTTRGRRGLKGLLAGARDKLGFGDG</sequence>
<keyword evidence="9" id="KW-1185">Reference proteome</keyword>
<dbReference type="InterPro" id="IPR036388">
    <property type="entry name" value="WH-like_DNA-bd_sf"/>
</dbReference>
<dbReference type="NCBIfam" id="NF009176">
    <property type="entry name" value="PRK12524.1"/>
    <property type="match status" value="1"/>
</dbReference>
<dbReference type="InterPro" id="IPR014284">
    <property type="entry name" value="RNA_pol_sigma-70_dom"/>
</dbReference>
<evidence type="ECO:0000259" key="7">
    <source>
        <dbReference type="Pfam" id="PF08281"/>
    </source>
</evidence>
<dbReference type="InterPro" id="IPR039425">
    <property type="entry name" value="RNA_pol_sigma-70-like"/>
</dbReference>
<accession>A0A5B8IVK5</accession>
<dbReference type="GO" id="GO:0006352">
    <property type="term" value="P:DNA-templated transcription initiation"/>
    <property type="evidence" value="ECO:0007669"/>
    <property type="project" value="InterPro"/>
</dbReference>
<evidence type="ECO:0000313" key="8">
    <source>
        <dbReference type="EMBL" id="QDY69493.1"/>
    </source>
</evidence>
<dbReference type="KEGG" id="lit:FPZ52_07590"/>
<dbReference type="InterPro" id="IPR013325">
    <property type="entry name" value="RNA_pol_sigma_r2"/>
</dbReference>
<dbReference type="GO" id="GO:0003677">
    <property type="term" value="F:DNA binding"/>
    <property type="evidence" value="ECO:0007669"/>
    <property type="project" value="UniProtKB-KW"/>
</dbReference>
<dbReference type="PANTHER" id="PTHR43133:SF8">
    <property type="entry name" value="RNA POLYMERASE SIGMA FACTOR HI_1459-RELATED"/>
    <property type="match status" value="1"/>
</dbReference>
<evidence type="ECO:0000256" key="2">
    <source>
        <dbReference type="ARBA" id="ARBA00023015"/>
    </source>
</evidence>
<keyword evidence="3" id="KW-0731">Sigma factor</keyword>
<dbReference type="Proteomes" id="UP000318483">
    <property type="component" value="Chromosome"/>
</dbReference>
<dbReference type="InterPro" id="IPR013249">
    <property type="entry name" value="RNA_pol_sigma70_r4_t2"/>
</dbReference>
<dbReference type="NCBIfam" id="NF004113">
    <property type="entry name" value="PRK05602.1"/>
    <property type="match status" value="1"/>
</dbReference>
<gene>
    <name evidence="8" type="ORF">FPZ52_07590</name>
</gene>
<dbReference type="NCBIfam" id="TIGR02937">
    <property type="entry name" value="sigma70-ECF"/>
    <property type="match status" value="1"/>
</dbReference>
<dbReference type="CDD" id="cd06171">
    <property type="entry name" value="Sigma70_r4"/>
    <property type="match status" value="1"/>
</dbReference>
<name>A0A5B8IVK5_9RHOB</name>
<dbReference type="GO" id="GO:0016987">
    <property type="term" value="F:sigma factor activity"/>
    <property type="evidence" value="ECO:0007669"/>
    <property type="project" value="UniProtKB-KW"/>
</dbReference>
<keyword evidence="5" id="KW-0804">Transcription</keyword>
<dbReference type="InterPro" id="IPR007627">
    <property type="entry name" value="RNA_pol_sigma70_r2"/>
</dbReference>
<dbReference type="EMBL" id="CP042261">
    <property type="protein sequence ID" value="QDY69493.1"/>
    <property type="molecule type" value="Genomic_DNA"/>
</dbReference>
<dbReference type="PANTHER" id="PTHR43133">
    <property type="entry name" value="RNA POLYMERASE ECF-TYPE SIGMA FACTO"/>
    <property type="match status" value="1"/>
</dbReference>
<evidence type="ECO:0000256" key="4">
    <source>
        <dbReference type="ARBA" id="ARBA00023125"/>
    </source>
</evidence>
<evidence type="ECO:0000259" key="6">
    <source>
        <dbReference type="Pfam" id="PF04542"/>
    </source>
</evidence>
<dbReference type="Pfam" id="PF04542">
    <property type="entry name" value="Sigma70_r2"/>
    <property type="match status" value="1"/>
</dbReference>